<dbReference type="EC" id="3.1.3.15" evidence="3 8"/>
<dbReference type="EMBL" id="JAEOAQ010000003">
    <property type="protein sequence ID" value="KAG5419567.1"/>
    <property type="molecule type" value="Genomic_DNA"/>
</dbReference>
<reference evidence="10 11" key="1">
    <citation type="submission" date="2020-12" db="EMBL/GenBank/DDBJ databases">
        <title>Effect of drift, selection, and recombination on the evolution of hybrid genomes in Candida yeast pathogens.</title>
        <authorList>
            <person name="Mixao V."/>
            <person name="Ksiezopolska E."/>
            <person name="Saus E."/>
            <person name="Boekhout T."/>
            <person name="Gacser A."/>
            <person name="Gabaldon T."/>
        </authorList>
    </citation>
    <scope>NUCLEOTIDE SEQUENCE [LARGE SCALE GENOMIC DNA]</scope>
    <source>
        <strain evidence="10 11">BP57</strain>
    </source>
</reference>
<dbReference type="RefSeq" id="XP_067548683.1">
    <property type="nucleotide sequence ID" value="XM_067692289.1"/>
</dbReference>
<keyword evidence="4 8" id="KW-0028">Amino-acid biosynthesis</keyword>
<dbReference type="Gene3D" id="3.20.20.140">
    <property type="entry name" value="Metal-dependent hydrolases"/>
    <property type="match status" value="1"/>
</dbReference>
<dbReference type="AlphaFoldDB" id="A0A8H7ZIW9"/>
<comment type="catalytic activity">
    <reaction evidence="7 8">
        <text>L-histidinol phosphate + H2O = L-histidinol + phosphate</text>
        <dbReference type="Rhea" id="RHEA:14465"/>
        <dbReference type="ChEBI" id="CHEBI:15377"/>
        <dbReference type="ChEBI" id="CHEBI:43474"/>
        <dbReference type="ChEBI" id="CHEBI:57699"/>
        <dbReference type="ChEBI" id="CHEBI:57980"/>
        <dbReference type="EC" id="3.1.3.15"/>
    </reaction>
</comment>
<evidence type="ECO:0000256" key="3">
    <source>
        <dbReference type="ARBA" id="ARBA00013085"/>
    </source>
</evidence>
<evidence type="ECO:0000313" key="10">
    <source>
        <dbReference type="EMBL" id="KAG5419567.1"/>
    </source>
</evidence>
<dbReference type="NCBIfam" id="TIGR01856">
    <property type="entry name" value="hisJ_fam"/>
    <property type="match status" value="1"/>
</dbReference>
<dbReference type="OrthoDB" id="5957391at2759"/>
<dbReference type="PANTHER" id="PTHR21039">
    <property type="entry name" value="HISTIDINOL PHOSPHATASE-RELATED"/>
    <property type="match status" value="1"/>
</dbReference>
<organism evidence="10 11">
    <name type="scientific">Candida metapsilosis</name>
    <dbReference type="NCBI Taxonomy" id="273372"/>
    <lineage>
        <taxon>Eukaryota</taxon>
        <taxon>Fungi</taxon>
        <taxon>Dikarya</taxon>
        <taxon>Ascomycota</taxon>
        <taxon>Saccharomycotina</taxon>
        <taxon>Pichiomycetes</taxon>
        <taxon>Debaryomycetaceae</taxon>
        <taxon>Candida/Lodderomyces clade</taxon>
        <taxon>Candida</taxon>
    </lineage>
</organism>
<comment type="similarity">
    <text evidence="2 8">Belongs to the PHP hydrolase family. HisK subfamily.</text>
</comment>
<evidence type="ECO:0000256" key="7">
    <source>
        <dbReference type="ARBA" id="ARBA00049158"/>
    </source>
</evidence>
<evidence type="ECO:0000256" key="1">
    <source>
        <dbReference type="ARBA" id="ARBA00004970"/>
    </source>
</evidence>
<accession>A0A8H7ZIW9</accession>
<feature type="domain" description="PHP" evidence="9">
    <location>
        <begin position="4"/>
        <end position="225"/>
    </location>
</feature>
<keyword evidence="6 8" id="KW-0368">Histidine biosynthesis</keyword>
<protein>
    <recommendedName>
        <fullName evidence="3 8">Histidinol-phosphatase</fullName>
        <shortName evidence="8">HolPase</shortName>
        <ecNumber evidence="3 8">3.1.3.15</ecNumber>
    </recommendedName>
</protein>
<dbReference type="InterPro" id="IPR010140">
    <property type="entry name" value="Histidinol_P_phosphatase_HisJ"/>
</dbReference>
<evidence type="ECO:0000256" key="2">
    <source>
        <dbReference type="ARBA" id="ARBA00009152"/>
    </source>
</evidence>
<proteinExistence type="inferred from homology"/>
<comment type="pathway">
    <text evidence="1 8">Amino-acid biosynthesis; L-histidine biosynthesis; L-histidine from 5-phospho-alpha-D-ribose 1-diphosphate: step 8/9.</text>
</comment>
<dbReference type="GO" id="GO:0000105">
    <property type="term" value="P:L-histidine biosynthetic process"/>
    <property type="evidence" value="ECO:0007669"/>
    <property type="project" value="UniProtKB-UniRule"/>
</dbReference>
<dbReference type="InterPro" id="IPR016195">
    <property type="entry name" value="Pol/histidinol_Pase-like"/>
</dbReference>
<dbReference type="GO" id="GO:0005737">
    <property type="term" value="C:cytoplasm"/>
    <property type="evidence" value="ECO:0007669"/>
    <property type="project" value="TreeGrafter"/>
</dbReference>
<evidence type="ECO:0000256" key="4">
    <source>
        <dbReference type="ARBA" id="ARBA00022605"/>
    </source>
</evidence>
<keyword evidence="11" id="KW-1185">Reference proteome</keyword>
<dbReference type="PANTHER" id="PTHR21039:SF0">
    <property type="entry name" value="HISTIDINOL-PHOSPHATASE"/>
    <property type="match status" value="1"/>
</dbReference>
<dbReference type="UniPathway" id="UPA00031">
    <property type="reaction ID" value="UER00013"/>
</dbReference>
<comment type="caution">
    <text evidence="10">The sequence shown here is derived from an EMBL/GenBank/DDBJ whole genome shotgun (WGS) entry which is preliminary data.</text>
</comment>
<dbReference type="GeneID" id="93651964"/>
<evidence type="ECO:0000259" key="9">
    <source>
        <dbReference type="Pfam" id="PF02811"/>
    </source>
</evidence>
<dbReference type="GO" id="GO:0004401">
    <property type="term" value="F:histidinol-phosphatase activity"/>
    <property type="evidence" value="ECO:0007669"/>
    <property type="project" value="UniProtKB-UniRule"/>
</dbReference>
<dbReference type="Proteomes" id="UP000669133">
    <property type="component" value="Unassembled WGS sequence"/>
</dbReference>
<keyword evidence="5 8" id="KW-0378">Hydrolase</keyword>
<evidence type="ECO:0000313" key="11">
    <source>
        <dbReference type="Proteomes" id="UP000669133"/>
    </source>
</evidence>
<dbReference type="CDD" id="cd12110">
    <property type="entry name" value="PHP_HisPPase_Hisj_like"/>
    <property type="match status" value="1"/>
</dbReference>
<gene>
    <name evidence="10" type="ORF">I9W82_003335</name>
</gene>
<dbReference type="Pfam" id="PF02811">
    <property type="entry name" value="PHP"/>
    <property type="match status" value="1"/>
</dbReference>
<name>A0A8H7ZIW9_9ASCO</name>
<evidence type="ECO:0000256" key="8">
    <source>
        <dbReference type="RuleBase" id="RU366003"/>
    </source>
</evidence>
<dbReference type="InterPro" id="IPR004013">
    <property type="entry name" value="PHP_dom"/>
</dbReference>
<evidence type="ECO:0000256" key="6">
    <source>
        <dbReference type="ARBA" id="ARBA00023102"/>
    </source>
</evidence>
<sequence>MHSHHSHSGDYISHAYDPLEDMVQNYIDRGFDVLCLTEHMPRLDKVYLYPEELEKGYGIKELSNDFSKYLVHAKQVQAKYSDKIKVILGFEVEGIDKAHVDLSAEILRNPSVQMSVGSVHYAHGFPIDSSKELWKEAKAASKGGLTRSLYKDYFELVSNVVDLKPQVIGHFDLIRLCQPEDDFDDSTNKPTKDVRIKEDWPEVWDVIVSVIEKAGSYGAMFELNSAAIRKGWDCPYPKSDLVQAIIEHGGGRFCLSDDAHSIKQIGLNYKKTLQYLKDHGVSKLYHLDLKDGEVVTVGEDIENIEKSPFWDVY</sequence>
<dbReference type="SUPFAM" id="SSF89550">
    <property type="entry name" value="PHP domain-like"/>
    <property type="match status" value="1"/>
</dbReference>
<evidence type="ECO:0000256" key="5">
    <source>
        <dbReference type="ARBA" id="ARBA00022801"/>
    </source>
</evidence>